<dbReference type="PANTHER" id="PTHR11695">
    <property type="entry name" value="ALCOHOL DEHYDROGENASE RELATED"/>
    <property type="match status" value="1"/>
</dbReference>
<dbReference type="PANTHER" id="PTHR11695:SF294">
    <property type="entry name" value="RETICULON-4-INTERACTING PROTEIN 1, MITOCHONDRIAL"/>
    <property type="match status" value="1"/>
</dbReference>
<organism evidence="2 3">
    <name type="scientific">Zasmidium cellare ATCC 36951</name>
    <dbReference type="NCBI Taxonomy" id="1080233"/>
    <lineage>
        <taxon>Eukaryota</taxon>
        <taxon>Fungi</taxon>
        <taxon>Dikarya</taxon>
        <taxon>Ascomycota</taxon>
        <taxon>Pezizomycotina</taxon>
        <taxon>Dothideomycetes</taxon>
        <taxon>Dothideomycetidae</taxon>
        <taxon>Mycosphaerellales</taxon>
        <taxon>Mycosphaerellaceae</taxon>
        <taxon>Zasmidium</taxon>
    </lineage>
</organism>
<dbReference type="GO" id="GO:0016491">
    <property type="term" value="F:oxidoreductase activity"/>
    <property type="evidence" value="ECO:0007669"/>
    <property type="project" value="InterPro"/>
</dbReference>
<name>A0A6A6D4Q6_ZASCE</name>
<dbReference type="CDD" id="cd08267">
    <property type="entry name" value="MDR1"/>
    <property type="match status" value="1"/>
</dbReference>
<evidence type="ECO:0000259" key="1">
    <source>
        <dbReference type="SMART" id="SM00829"/>
    </source>
</evidence>
<dbReference type="InterPro" id="IPR036291">
    <property type="entry name" value="NAD(P)-bd_dom_sf"/>
</dbReference>
<evidence type="ECO:0000313" key="3">
    <source>
        <dbReference type="Proteomes" id="UP000799537"/>
    </source>
</evidence>
<dbReference type="RefSeq" id="XP_033673515.1">
    <property type="nucleotide sequence ID" value="XM_033815149.1"/>
</dbReference>
<dbReference type="Gene3D" id="3.40.50.720">
    <property type="entry name" value="NAD(P)-binding Rossmann-like Domain"/>
    <property type="match status" value="1"/>
</dbReference>
<dbReference type="SUPFAM" id="SSF50129">
    <property type="entry name" value="GroES-like"/>
    <property type="match status" value="1"/>
</dbReference>
<keyword evidence="3" id="KW-1185">Reference proteome</keyword>
<accession>A0A6A6D4Q6</accession>
<dbReference type="SUPFAM" id="SSF51735">
    <property type="entry name" value="NAD(P)-binding Rossmann-fold domains"/>
    <property type="match status" value="1"/>
</dbReference>
<sequence length="342" mass="36354">MGKETPTTMRVWKYASADGGIEKHLQIHQSEPLPKPSPKEHLVQVLAVGLNPVDYKPAEAFVGKLMIKKPATPGFDIAGRIVTPAQGSKLRQGDLIFGAASTNPLAGGALAEYIAAPADRVTTLPQGVSPLLAAGAPVAAITAHDSIVPYIQKGSRVFINGGSGGVGTFGIQIAKSVGAYVAVSCSGRNAELCRSLGADEVFDYNARPLIDQLRAAKPFDHVVDNVFSDPDLYFQAHTYTTPTAKFAEVASGPTLAFLKFALRASLFPSFLGGGKRKFVLVVSDVKEETLNKFGNWFVDGQVKPVIDQTFPFEQAVDAYKRQKTGRAAGKVIVDVTGEGKVQ</sequence>
<dbReference type="Proteomes" id="UP000799537">
    <property type="component" value="Unassembled WGS sequence"/>
</dbReference>
<dbReference type="GO" id="GO:0005739">
    <property type="term" value="C:mitochondrion"/>
    <property type="evidence" value="ECO:0007669"/>
    <property type="project" value="TreeGrafter"/>
</dbReference>
<dbReference type="InterPro" id="IPR013154">
    <property type="entry name" value="ADH-like_N"/>
</dbReference>
<dbReference type="EMBL" id="ML993580">
    <property type="protein sequence ID" value="KAF2172626.1"/>
    <property type="molecule type" value="Genomic_DNA"/>
</dbReference>
<evidence type="ECO:0000313" key="2">
    <source>
        <dbReference type="EMBL" id="KAF2172626.1"/>
    </source>
</evidence>
<dbReference type="OrthoDB" id="201656at2759"/>
<gene>
    <name evidence="2" type="ORF">M409DRAFT_62388</name>
</gene>
<protein>
    <recommendedName>
        <fullName evidence="1">Enoyl reductase (ER) domain-containing protein</fullName>
    </recommendedName>
</protein>
<dbReference type="InterPro" id="IPR020843">
    <property type="entry name" value="ER"/>
</dbReference>
<dbReference type="InterPro" id="IPR011032">
    <property type="entry name" value="GroES-like_sf"/>
</dbReference>
<dbReference type="InterPro" id="IPR050700">
    <property type="entry name" value="YIM1/Zinc_Alcohol_DH_Fams"/>
</dbReference>
<dbReference type="Pfam" id="PF08240">
    <property type="entry name" value="ADH_N"/>
    <property type="match status" value="1"/>
</dbReference>
<proteinExistence type="predicted"/>
<reference evidence="2" key="1">
    <citation type="journal article" date="2020" name="Stud. Mycol.">
        <title>101 Dothideomycetes genomes: a test case for predicting lifestyles and emergence of pathogens.</title>
        <authorList>
            <person name="Haridas S."/>
            <person name="Albert R."/>
            <person name="Binder M."/>
            <person name="Bloem J."/>
            <person name="Labutti K."/>
            <person name="Salamov A."/>
            <person name="Andreopoulos B."/>
            <person name="Baker S."/>
            <person name="Barry K."/>
            <person name="Bills G."/>
            <person name="Bluhm B."/>
            <person name="Cannon C."/>
            <person name="Castanera R."/>
            <person name="Culley D."/>
            <person name="Daum C."/>
            <person name="Ezra D."/>
            <person name="Gonzalez J."/>
            <person name="Henrissat B."/>
            <person name="Kuo A."/>
            <person name="Liang C."/>
            <person name="Lipzen A."/>
            <person name="Lutzoni F."/>
            <person name="Magnuson J."/>
            <person name="Mondo S."/>
            <person name="Nolan M."/>
            <person name="Ohm R."/>
            <person name="Pangilinan J."/>
            <person name="Park H.-J."/>
            <person name="Ramirez L."/>
            <person name="Alfaro M."/>
            <person name="Sun H."/>
            <person name="Tritt A."/>
            <person name="Yoshinaga Y."/>
            <person name="Zwiers L.-H."/>
            <person name="Turgeon B."/>
            <person name="Goodwin S."/>
            <person name="Spatafora J."/>
            <person name="Crous P."/>
            <person name="Grigoriev I."/>
        </authorList>
    </citation>
    <scope>NUCLEOTIDE SEQUENCE</scope>
    <source>
        <strain evidence="2">ATCC 36951</strain>
    </source>
</reference>
<dbReference type="Gene3D" id="3.90.180.10">
    <property type="entry name" value="Medium-chain alcohol dehydrogenases, catalytic domain"/>
    <property type="match status" value="1"/>
</dbReference>
<dbReference type="GeneID" id="54568421"/>
<dbReference type="SMART" id="SM00829">
    <property type="entry name" value="PKS_ER"/>
    <property type="match status" value="1"/>
</dbReference>
<feature type="domain" description="Enoyl reductase (ER)" evidence="1">
    <location>
        <begin position="20"/>
        <end position="333"/>
    </location>
</feature>
<dbReference type="AlphaFoldDB" id="A0A6A6D4Q6"/>
<dbReference type="Pfam" id="PF13602">
    <property type="entry name" value="ADH_zinc_N_2"/>
    <property type="match status" value="1"/>
</dbReference>